<gene>
    <name evidence="6" type="ORF">Mgra_00002732</name>
</gene>
<feature type="domain" description="Cytochrome b5 heme-binding" evidence="5">
    <location>
        <begin position="23"/>
        <end position="104"/>
    </location>
</feature>
<proteinExistence type="inferred from homology"/>
<dbReference type="InterPro" id="IPR036400">
    <property type="entry name" value="Cyt_B5-like_heme/steroid_sf"/>
</dbReference>
<evidence type="ECO:0000313" key="7">
    <source>
        <dbReference type="Proteomes" id="UP000605970"/>
    </source>
</evidence>
<comment type="similarity">
    <text evidence="4">Belongs to the cytochrome b5 family.</text>
</comment>
<dbReference type="PROSITE" id="PS00191">
    <property type="entry name" value="CYTOCHROME_B5_1"/>
    <property type="match status" value="1"/>
</dbReference>
<keyword evidence="3 4" id="KW-0408">Iron</keyword>
<comment type="caution">
    <text evidence="6">The sequence shown here is derived from an EMBL/GenBank/DDBJ whole genome shotgun (WGS) entry which is preliminary data.</text>
</comment>
<dbReference type="GO" id="GO:0046872">
    <property type="term" value="F:metal ion binding"/>
    <property type="evidence" value="ECO:0007669"/>
    <property type="project" value="UniProtKB-UniRule"/>
</dbReference>
<dbReference type="GO" id="GO:0020037">
    <property type="term" value="F:heme binding"/>
    <property type="evidence" value="ECO:0007669"/>
    <property type="project" value="UniProtKB-UniRule"/>
</dbReference>
<dbReference type="Gene3D" id="3.10.120.10">
    <property type="entry name" value="Cytochrome b5-like heme/steroid binding domain"/>
    <property type="match status" value="1"/>
</dbReference>
<evidence type="ECO:0000259" key="5">
    <source>
        <dbReference type="PROSITE" id="PS50255"/>
    </source>
</evidence>
<accession>A0A8S9ZWR8</accession>
<dbReference type="SUPFAM" id="SSF55856">
    <property type="entry name" value="Cytochrome b5-like heme/steroid binding domain"/>
    <property type="match status" value="1"/>
</dbReference>
<dbReference type="OrthoDB" id="2204368at2759"/>
<evidence type="ECO:0000313" key="6">
    <source>
        <dbReference type="EMBL" id="KAF7637757.1"/>
    </source>
</evidence>
<dbReference type="Proteomes" id="UP000605970">
    <property type="component" value="Unassembled WGS sequence"/>
</dbReference>
<dbReference type="PROSITE" id="PS50255">
    <property type="entry name" value="CYTOCHROME_B5_2"/>
    <property type="match status" value="1"/>
</dbReference>
<dbReference type="AlphaFoldDB" id="A0A8S9ZWR8"/>
<evidence type="ECO:0000256" key="1">
    <source>
        <dbReference type="ARBA" id="ARBA00022617"/>
    </source>
</evidence>
<evidence type="ECO:0000256" key="2">
    <source>
        <dbReference type="ARBA" id="ARBA00022723"/>
    </source>
</evidence>
<dbReference type="InterPro" id="IPR001199">
    <property type="entry name" value="Cyt_B5-like_heme/steroid-bd"/>
</dbReference>
<organism evidence="6 7">
    <name type="scientific">Meloidogyne graminicola</name>
    <dbReference type="NCBI Taxonomy" id="189291"/>
    <lineage>
        <taxon>Eukaryota</taxon>
        <taxon>Metazoa</taxon>
        <taxon>Ecdysozoa</taxon>
        <taxon>Nematoda</taxon>
        <taxon>Chromadorea</taxon>
        <taxon>Rhabditida</taxon>
        <taxon>Tylenchina</taxon>
        <taxon>Tylenchomorpha</taxon>
        <taxon>Tylenchoidea</taxon>
        <taxon>Meloidogynidae</taxon>
        <taxon>Meloidogyninae</taxon>
        <taxon>Meloidogyne</taxon>
    </lineage>
</organism>
<dbReference type="EMBL" id="JABEBT010000017">
    <property type="protein sequence ID" value="KAF7637757.1"/>
    <property type="molecule type" value="Genomic_DNA"/>
</dbReference>
<keyword evidence="7" id="KW-1185">Reference proteome</keyword>
<reference evidence="6" key="1">
    <citation type="journal article" date="2020" name="Ecol. Evol.">
        <title>Genome structure and content of the rice root-knot nematode (Meloidogyne graminicola).</title>
        <authorList>
            <person name="Phan N.T."/>
            <person name="Danchin E.G.J."/>
            <person name="Klopp C."/>
            <person name="Perfus-Barbeoch L."/>
            <person name="Kozlowski D.K."/>
            <person name="Koutsovoulos G.D."/>
            <person name="Lopez-Roques C."/>
            <person name="Bouchez O."/>
            <person name="Zahm M."/>
            <person name="Besnard G."/>
            <person name="Bellafiore S."/>
        </authorList>
    </citation>
    <scope>NUCLEOTIDE SEQUENCE</scope>
    <source>
        <strain evidence="6">VN-18</strain>
    </source>
</reference>
<dbReference type="Pfam" id="PF00173">
    <property type="entry name" value="Cyt-b5"/>
    <property type="match status" value="1"/>
</dbReference>
<name>A0A8S9ZWR8_9BILA</name>
<sequence>MKTLRVFTLLIFIFICLLAIFVLNAHSADKKIIVRYGNKTFDITSFVPHHPGGPLVLKHANGLDVTDYLAGLKSINLPEEGNRKVHHHHGPGAFHVLQSLEIKIKFKLNIFLIK</sequence>
<evidence type="ECO:0000256" key="4">
    <source>
        <dbReference type="RuleBase" id="RU362121"/>
    </source>
</evidence>
<evidence type="ECO:0000256" key="3">
    <source>
        <dbReference type="ARBA" id="ARBA00023004"/>
    </source>
</evidence>
<keyword evidence="2 4" id="KW-0479">Metal-binding</keyword>
<keyword evidence="1 4" id="KW-0349">Heme</keyword>
<dbReference type="InterPro" id="IPR018506">
    <property type="entry name" value="Cyt_B5_heme-BS"/>
</dbReference>
<protein>
    <submittedName>
        <fullName evidence="6">Cytochrome b5 heme-binding domain-containing protein</fullName>
    </submittedName>
</protein>